<feature type="domain" description="ABC transporter" evidence="7">
    <location>
        <begin position="36"/>
        <end position="146"/>
    </location>
</feature>
<comment type="subcellular location">
    <subcellularLocation>
        <location evidence="1">Membrane</location>
        <topology evidence="1">Multi-pass membrane protein</topology>
    </subcellularLocation>
</comment>
<keyword evidence="4" id="KW-0812">Transmembrane</keyword>
<dbReference type="InterPro" id="IPR050352">
    <property type="entry name" value="ABCG_transporters"/>
</dbReference>
<sequence>MTSNHINQKMEFNTIPGVELLFKDVNVHAGSKHLVKDVSGMASPGQLLAIMGPSGAGKTTLLNALAGRCGVTSGEITLNGMSINKNMKRKVCYVLQQDIFFPNLTLKETLVFTAMIRLPDSMPKKQKMDKVNEIIDGLDLHKCLGTNLTT</sequence>
<comment type="similarity">
    <text evidence="2">Belongs to the ABC transporter superfamily. ABCG family. Eye pigment precursor importer (TC 3.A.1.204) subfamily.</text>
</comment>
<protein>
    <recommendedName>
        <fullName evidence="7">ABC transporter domain-containing protein</fullName>
    </recommendedName>
</protein>
<evidence type="ECO:0000256" key="4">
    <source>
        <dbReference type="ARBA" id="ARBA00022692"/>
    </source>
</evidence>
<keyword evidence="9" id="KW-1185">Reference proteome</keyword>
<name>A0ABQ9E612_TEGGR</name>
<accession>A0ABQ9E612</accession>
<dbReference type="Pfam" id="PF00005">
    <property type="entry name" value="ABC_tran"/>
    <property type="match status" value="1"/>
</dbReference>
<evidence type="ECO:0000256" key="2">
    <source>
        <dbReference type="ARBA" id="ARBA00005814"/>
    </source>
</evidence>
<keyword evidence="6" id="KW-0472">Membrane</keyword>
<keyword evidence="5" id="KW-1133">Transmembrane helix</keyword>
<evidence type="ECO:0000259" key="7">
    <source>
        <dbReference type="Pfam" id="PF00005"/>
    </source>
</evidence>
<evidence type="ECO:0000256" key="6">
    <source>
        <dbReference type="ARBA" id="ARBA00023136"/>
    </source>
</evidence>
<evidence type="ECO:0000256" key="1">
    <source>
        <dbReference type="ARBA" id="ARBA00004141"/>
    </source>
</evidence>
<dbReference type="PANTHER" id="PTHR48041:SF63">
    <property type="entry name" value="EARLY GENE AT 23, ISOFORM C"/>
    <property type="match status" value="1"/>
</dbReference>
<evidence type="ECO:0000256" key="5">
    <source>
        <dbReference type="ARBA" id="ARBA00022989"/>
    </source>
</evidence>
<proteinExistence type="inferred from homology"/>
<comment type="caution">
    <text evidence="8">The sequence shown here is derived from an EMBL/GenBank/DDBJ whole genome shotgun (WGS) entry which is preliminary data.</text>
</comment>
<dbReference type="SUPFAM" id="SSF52540">
    <property type="entry name" value="P-loop containing nucleoside triphosphate hydrolases"/>
    <property type="match status" value="1"/>
</dbReference>
<dbReference type="EMBL" id="JARBDR010000921">
    <property type="protein sequence ID" value="KAJ8299312.1"/>
    <property type="molecule type" value="Genomic_DNA"/>
</dbReference>
<dbReference type="Gene3D" id="3.40.50.300">
    <property type="entry name" value="P-loop containing nucleotide triphosphate hydrolases"/>
    <property type="match status" value="1"/>
</dbReference>
<reference evidence="8 9" key="1">
    <citation type="submission" date="2022-12" db="EMBL/GenBank/DDBJ databases">
        <title>Chromosome-level genome of Tegillarca granosa.</title>
        <authorList>
            <person name="Kim J."/>
        </authorList>
    </citation>
    <scope>NUCLEOTIDE SEQUENCE [LARGE SCALE GENOMIC DNA]</scope>
    <source>
        <strain evidence="8">Teg-2019</strain>
        <tissue evidence="8">Adductor muscle</tissue>
    </source>
</reference>
<evidence type="ECO:0000313" key="8">
    <source>
        <dbReference type="EMBL" id="KAJ8299312.1"/>
    </source>
</evidence>
<dbReference type="PANTHER" id="PTHR48041">
    <property type="entry name" value="ABC TRANSPORTER G FAMILY MEMBER 28"/>
    <property type="match status" value="1"/>
</dbReference>
<evidence type="ECO:0000313" key="9">
    <source>
        <dbReference type="Proteomes" id="UP001217089"/>
    </source>
</evidence>
<dbReference type="InterPro" id="IPR027417">
    <property type="entry name" value="P-loop_NTPase"/>
</dbReference>
<evidence type="ECO:0000256" key="3">
    <source>
        <dbReference type="ARBA" id="ARBA00022448"/>
    </source>
</evidence>
<dbReference type="Proteomes" id="UP001217089">
    <property type="component" value="Unassembled WGS sequence"/>
</dbReference>
<gene>
    <name evidence="8" type="ORF">KUTeg_023372</name>
</gene>
<organism evidence="8 9">
    <name type="scientific">Tegillarca granosa</name>
    <name type="common">Malaysian cockle</name>
    <name type="synonym">Anadara granosa</name>
    <dbReference type="NCBI Taxonomy" id="220873"/>
    <lineage>
        <taxon>Eukaryota</taxon>
        <taxon>Metazoa</taxon>
        <taxon>Spiralia</taxon>
        <taxon>Lophotrochozoa</taxon>
        <taxon>Mollusca</taxon>
        <taxon>Bivalvia</taxon>
        <taxon>Autobranchia</taxon>
        <taxon>Pteriomorphia</taxon>
        <taxon>Arcoida</taxon>
        <taxon>Arcoidea</taxon>
        <taxon>Arcidae</taxon>
        <taxon>Tegillarca</taxon>
    </lineage>
</organism>
<dbReference type="InterPro" id="IPR003439">
    <property type="entry name" value="ABC_transporter-like_ATP-bd"/>
</dbReference>
<keyword evidence="3" id="KW-0813">Transport</keyword>